<feature type="signal peptide" evidence="4">
    <location>
        <begin position="1"/>
        <end position="19"/>
    </location>
</feature>
<keyword evidence="6" id="KW-1185">Reference proteome</keyword>
<dbReference type="InterPro" id="IPR051012">
    <property type="entry name" value="CellSynth/LPSAsmb/PSIAsmb"/>
</dbReference>
<feature type="repeat" description="TPR" evidence="3">
    <location>
        <begin position="325"/>
        <end position="358"/>
    </location>
</feature>
<protein>
    <submittedName>
        <fullName evidence="5">Tetratricopeptide repeat protein</fullName>
    </submittedName>
</protein>
<dbReference type="Proteomes" id="UP000286287">
    <property type="component" value="Unassembled WGS sequence"/>
</dbReference>
<sequence length="372" mass="39639">MKLTPILLTAALVTGSAFAQTASQGAAQSAASARDLAARARNTYPAGSASIDQNLWKQAAAAAEAAVQAEPGNADYLKLRAQIYTEVGFWKKAEEAWNAYFKVAPGQAGTEADRAAAFAQYNLGYAAYTRGNPSQAAGLFANCLKIDPQNVLCNSWAARTALEAGEYARAQGYYEAALKLTPDNKTLRYFNDLAKKAGTYGPAATTAFSKAYDLLQKGDRNAALARFQEAAQAAPNFIEAWRESGRLALEAGNADAALTAYQGATKLPTASAADKYNLALAQEGQQYGLNTVKTFRAAYARYAAGDKTAALGGFQQAAQQNPRYAKAWAWVGRVQYEARNYPAAAEAYAKAVELDPNDKSSAHFLKMAQAGR</sequence>
<evidence type="ECO:0000256" key="1">
    <source>
        <dbReference type="ARBA" id="ARBA00022737"/>
    </source>
</evidence>
<comment type="caution">
    <text evidence="5">The sequence shown here is derived from an EMBL/GenBank/DDBJ whole genome shotgun (WGS) entry which is preliminary data.</text>
</comment>
<dbReference type="Pfam" id="PF14559">
    <property type="entry name" value="TPR_19"/>
    <property type="match status" value="1"/>
</dbReference>
<evidence type="ECO:0000256" key="2">
    <source>
        <dbReference type="ARBA" id="ARBA00022803"/>
    </source>
</evidence>
<dbReference type="InterPro" id="IPR011990">
    <property type="entry name" value="TPR-like_helical_dom_sf"/>
</dbReference>
<evidence type="ECO:0000256" key="4">
    <source>
        <dbReference type="SAM" id="SignalP"/>
    </source>
</evidence>
<keyword evidence="2 3" id="KW-0802">TPR repeat</keyword>
<keyword evidence="4" id="KW-0732">Signal</keyword>
<feature type="chain" id="PRO_5019004651" evidence="4">
    <location>
        <begin position="20"/>
        <end position="372"/>
    </location>
</feature>
<organism evidence="5 6">
    <name type="scientific">Deinococcus cavernae</name>
    <dbReference type="NCBI Taxonomy" id="2320857"/>
    <lineage>
        <taxon>Bacteria</taxon>
        <taxon>Thermotogati</taxon>
        <taxon>Deinococcota</taxon>
        <taxon>Deinococci</taxon>
        <taxon>Deinococcales</taxon>
        <taxon>Deinococcaceae</taxon>
        <taxon>Deinococcus</taxon>
    </lineage>
</organism>
<feature type="repeat" description="TPR" evidence="3">
    <location>
        <begin position="117"/>
        <end position="150"/>
    </location>
</feature>
<dbReference type="InterPro" id="IPR019734">
    <property type="entry name" value="TPR_rpt"/>
</dbReference>
<dbReference type="PANTHER" id="PTHR45586:SF1">
    <property type="entry name" value="LIPOPOLYSACCHARIDE ASSEMBLY PROTEIN B"/>
    <property type="match status" value="1"/>
</dbReference>
<dbReference type="SMART" id="SM00028">
    <property type="entry name" value="TPR"/>
    <property type="match status" value="7"/>
</dbReference>
<evidence type="ECO:0000256" key="3">
    <source>
        <dbReference type="PROSITE-ProRule" id="PRU00339"/>
    </source>
</evidence>
<accession>A0A418V7X4</accession>
<dbReference type="PANTHER" id="PTHR45586">
    <property type="entry name" value="TPR REPEAT-CONTAINING PROTEIN PA4667"/>
    <property type="match status" value="1"/>
</dbReference>
<keyword evidence="1" id="KW-0677">Repeat</keyword>
<dbReference type="Gene3D" id="1.25.40.10">
    <property type="entry name" value="Tetratricopeptide repeat domain"/>
    <property type="match status" value="4"/>
</dbReference>
<gene>
    <name evidence="5" type="ORF">D3875_12080</name>
</gene>
<name>A0A418V7X4_9DEIO</name>
<dbReference type="Pfam" id="PF13432">
    <property type="entry name" value="TPR_16"/>
    <property type="match status" value="2"/>
</dbReference>
<dbReference type="OrthoDB" id="65313at2"/>
<evidence type="ECO:0000313" key="6">
    <source>
        <dbReference type="Proteomes" id="UP000286287"/>
    </source>
</evidence>
<dbReference type="EMBL" id="QYUJ01000014">
    <property type="protein sequence ID" value="RJF72180.1"/>
    <property type="molecule type" value="Genomic_DNA"/>
</dbReference>
<dbReference type="RefSeq" id="WP_119764057.1">
    <property type="nucleotide sequence ID" value="NZ_QYUJ01000014.1"/>
</dbReference>
<evidence type="ECO:0000313" key="5">
    <source>
        <dbReference type="EMBL" id="RJF72180.1"/>
    </source>
</evidence>
<reference evidence="5 6" key="1">
    <citation type="submission" date="2018-09" db="EMBL/GenBank/DDBJ databases">
        <authorList>
            <person name="Zhu H."/>
        </authorList>
    </citation>
    <scope>NUCLEOTIDE SEQUENCE [LARGE SCALE GENOMIC DNA]</scope>
    <source>
        <strain evidence="5 6">K2S05-167</strain>
    </source>
</reference>
<dbReference type="PROSITE" id="PS50005">
    <property type="entry name" value="TPR"/>
    <property type="match status" value="2"/>
</dbReference>
<dbReference type="SUPFAM" id="SSF48452">
    <property type="entry name" value="TPR-like"/>
    <property type="match status" value="2"/>
</dbReference>
<proteinExistence type="predicted"/>
<dbReference type="AlphaFoldDB" id="A0A418V7X4"/>